<dbReference type="PANTHER" id="PTHR15364:SF0">
    <property type="entry name" value="2'-DEOXYNUCLEOSIDE 5'-PHOSPHATE N-HYDROLASE 1"/>
    <property type="match status" value="1"/>
</dbReference>
<dbReference type="Proteomes" id="UP000614811">
    <property type="component" value="Unassembled WGS sequence"/>
</dbReference>
<dbReference type="RefSeq" id="WP_189398157.1">
    <property type="nucleotide sequence ID" value="NZ_BMXA01000001.1"/>
</dbReference>
<protein>
    <recommendedName>
        <fullName evidence="4">Nucleoside 2-deoxyribosyltransferase</fullName>
    </recommendedName>
</protein>
<proteinExistence type="predicted"/>
<accession>A0A918RF10</accession>
<dbReference type="AlphaFoldDB" id="A0A918RF10"/>
<dbReference type="EMBL" id="BMXA01000001">
    <property type="protein sequence ID" value="GGZ97450.1"/>
    <property type="molecule type" value="Genomic_DNA"/>
</dbReference>
<dbReference type="Pfam" id="PF05014">
    <property type="entry name" value="Nuc_deoxyrib_tr"/>
    <property type="match status" value="1"/>
</dbReference>
<feature type="signal peptide" evidence="1">
    <location>
        <begin position="1"/>
        <end position="30"/>
    </location>
</feature>
<evidence type="ECO:0000313" key="3">
    <source>
        <dbReference type="Proteomes" id="UP000614811"/>
    </source>
</evidence>
<evidence type="ECO:0008006" key="4">
    <source>
        <dbReference type="Google" id="ProtNLM"/>
    </source>
</evidence>
<dbReference type="InterPro" id="IPR007710">
    <property type="entry name" value="Nucleoside_deoxyribTrfase"/>
</dbReference>
<reference evidence="2" key="1">
    <citation type="journal article" date="2014" name="Int. J. Syst. Evol. Microbiol.">
        <title>Complete genome sequence of Corynebacterium casei LMG S-19264T (=DSM 44701T), isolated from a smear-ripened cheese.</title>
        <authorList>
            <consortium name="US DOE Joint Genome Institute (JGI-PGF)"/>
            <person name="Walter F."/>
            <person name="Albersmeier A."/>
            <person name="Kalinowski J."/>
            <person name="Ruckert C."/>
        </authorList>
    </citation>
    <scope>NUCLEOTIDE SEQUENCE</scope>
    <source>
        <strain evidence="2">KCTC 12711</strain>
    </source>
</reference>
<keyword evidence="1" id="KW-0732">Signal</keyword>
<reference evidence="2" key="2">
    <citation type="submission" date="2020-09" db="EMBL/GenBank/DDBJ databases">
        <authorList>
            <person name="Sun Q."/>
            <person name="Kim S."/>
        </authorList>
    </citation>
    <scope>NUCLEOTIDE SEQUENCE</scope>
    <source>
        <strain evidence="2">KCTC 12711</strain>
    </source>
</reference>
<dbReference type="InterPro" id="IPR051239">
    <property type="entry name" value="2'-dNMP_N-hydrolase"/>
</dbReference>
<organism evidence="2 3">
    <name type="scientific">Arenicella chitinivorans</name>
    <dbReference type="NCBI Taxonomy" id="1329800"/>
    <lineage>
        <taxon>Bacteria</taxon>
        <taxon>Pseudomonadati</taxon>
        <taxon>Pseudomonadota</taxon>
        <taxon>Gammaproteobacteria</taxon>
        <taxon>Arenicellales</taxon>
        <taxon>Arenicellaceae</taxon>
        <taxon>Arenicella</taxon>
    </lineage>
</organism>
<evidence type="ECO:0000256" key="1">
    <source>
        <dbReference type="SAM" id="SignalP"/>
    </source>
</evidence>
<gene>
    <name evidence="2" type="ORF">GCM10008090_02170</name>
</gene>
<dbReference type="GO" id="GO:0070694">
    <property type="term" value="F:5-hydroxymethyl-dUMP N-hydrolase activity"/>
    <property type="evidence" value="ECO:0007669"/>
    <property type="project" value="TreeGrafter"/>
</dbReference>
<comment type="caution">
    <text evidence="2">The sequence shown here is derived from an EMBL/GenBank/DDBJ whole genome shotgun (WGS) entry which is preliminary data.</text>
</comment>
<dbReference type="GO" id="GO:0009159">
    <property type="term" value="P:deoxyribonucleoside monophosphate catabolic process"/>
    <property type="evidence" value="ECO:0007669"/>
    <property type="project" value="TreeGrafter"/>
</dbReference>
<name>A0A918RF10_9GAMM</name>
<dbReference type="PANTHER" id="PTHR15364">
    <property type="entry name" value="2'-DEOXYNUCLEOSIDE 5'-PHOSPHATE N-HYDROLASE 1"/>
    <property type="match status" value="1"/>
</dbReference>
<evidence type="ECO:0000313" key="2">
    <source>
        <dbReference type="EMBL" id="GGZ97450.1"/>
    </source>
</evidence>
<dbReference type="SUPFAM" id="SSF52309">
    <property type="entry name" value="N-(deoxy)ribosyltransferase-like"/>
    <property type="match status" value="1"/>
</dbReference>
<dbReference type="Gene3D" id="3.40.50.450">
    <property type="match status" value="1"/>
</dbReference>
<keyword evidence="3" id="KW-1185">Reference proteome</keyword>
<sequence>MIRSRSRYFSVHFYFTLTFFAALLTATAQAKNIPDDAKPTYYIYLAGPEVFLPDPIQAGVDKKQTIERLNKEHNWPFTLVGLYPMDNEIDDFAPDFKTGMKIYHANIDLMNKAHFITANMVRFRGPSMDVGTAFEMGYMAGLNKPVFAYYDAKPFYGKNEAPGIYAERVARHYPVDADNPGKDAHGQSIEDFQMADNLMMIGALESGRGEIANSFEAAVLQIAQTLQSQLKQGITH</sequence>
<feature type="chain" id="PRO_5036904676" description="Nucleoside 2-deoxyribosyltransferase" evidence="1">
    <location>
        <begin position="31"/>
        <end position="236"/>
    </location>
</feature>